<proteinExistence type="predicted"/>
<keyword evidence="2" id="KW-1185">Reference proteome</keyword>
<evidence type="ECO:0000313" key="1">
    <source>
        <dbReference type="EMBL" id="KAJ3511202.1"/>
    </source>
</evidence>
<accession>A0A9W8K9Z6</accession>
<dbReference type="EMBL" id="JANKHO010000342">
    <property type="protein sequence ID" value="KAJ3511202.1"/>
    <property type="molecule type" value="Genomic_DNA"/>
</dbReference>
<organism evidence="1 2">
    <name type="scientific">Agrocybe chaxingu</name>
    <dbReference type="NCBI Taxonomy" id="84603"/>
    <lineage>
        <taxon>Eukaryota</taxon>
        <taxon>Fungi</taxon>
        <taxon>Dikarya</taxon>
        <taxon>Basidiomycota</taxon>
        <taxon>Agaricomycotina</taxon>
        <taxon>Agaricomycetes</taxon>
        <taxon>Agaricomycetidae</taxon>
        <taxon>Agaricales</taxon>
        <taxon>Agaricineae</taxon>
        <taxon>Strophariaceae</taxon>
        <taxon>Agrocybe</taxon>
    </lineage>
</organism>
<dbReference type="Proteomes" id="UP001148786">
    <property type="component" value="Unassembled WGS sequence"/>
</dbReference>
<gene>
    <name evidence="1" type="ORF">NLJ89_g4239</name>
</gene>
<comment type="caution">
    <text evidence="1">The sequence shown here is derived from an EMBL/GenBank/DDBJ whole genome shotgun (WGS) entry which is preliminary data.</text>
</comment>
<dbReference type="InterPro" id="IPR011009">
    <property type="entry name" value="Kinase-like_dom_sf"/>
</dbReference>
<evidence type="ECO:0000313" key="2">
    <source>
        <dbReference type="Proteomes" id="UP001148786"/>
    </source>
</evidence>
<reference evidence="1" key="1">
    <citation type="submission" date="2022-07" db="EMBL/GenBank/DDBJ databases">
        <title>Genome Sequence of Agrocybe chaxingu.</title>
        <authorList>
            <person name="Buettner E."/>
        </authorList>
    </citation>
    <scope>NUCLEOTIDE SEQUENCE</scope>
    <source>
        <strain evidence="1">MP-N11</strain>
    </source>
</reference>
<name>A0A9W8K9Z6_9AGAR</name>
<sequence>MTPTEQAALEAAIMAACTKHAEEHWRDNGYRGCVFIGPDYFVKYDDKESLWPQIATQLYIYNYAESQADTPRIPKVIHHFEGDQGRAYLVMEYIKLTDSPPDLHERTAEALRWLSGVPAPPNHVIGPLGGGCIRHSFFKDNEAPLLFSSIEALERYMEKGRSRLSRLANPPVKPVRISGERLIFTQPDIPPSNFGVDEDRKTVLLNFEETALLPESFAMYSMSSDASFAAVADSLGWSGSSNLASMAAISHCLWMTADPELGLDEDGYPKAKGSRNH</sequence>
<dbReference type="AlphaFoldDB" id="A0A9W8K9Z6"/>
<dbReference type="OrthoDB" id="3250044at2759"/>
<dbReference type="SUPFAM" id="SSF56112">
    <property type="entry name" value="Protein kinase-like (PK-like)"/>
    <property type="match status" value="1"/>
</dbReference>
<protein>
    <submittedName>
        <fullName evidence="1">Uncharacterized protein</fullName>
    </submittedName>
</protein>